<keyword evidence="2" id="KW-1185">Reference proteome</keyword>
<reference evidence="1 2" key="1">
    <citation type="submission" date="2018-05" db="EMBL/GenBank/DDBJ databases">
        <title>Genome comparison of Eubacterium sp.</title>
        <authorList>
            <person name="Feng Y."/>
            <person name="Sanchez-Andrea I."/>
            <person name="Stams A.J.M."/>
            <person name="De Vos W.M."/>
        </authorList>
    </citation>
    <scope>NUCLEOTIDE SEQUENCE [LARGE SCALE GENOMIC DNA]</scope>
    <source>
        <strain evidence="1 2">YI</strain>
    </source>
</reference>
<dbReference type="KEGG" id="emt:CPZ25_007045"/>
<protein>
    <submittedName>
        <fullName evidence="1">Uncharacterized protein</fullName>
    </submittedName>
</protein>
<name>A0A4P9C8X1_EUBML</name>
<organism evidence="1 2">
    <name type="scientific">Eubacterium maltosivorans</name>
    <dbReference type="NCBI Taxonomy" id="2041044"/>
    <lineage>
        <taxon>Bacteria</taxon>
        <taxon>Bacillati</taxon>
        <taxon>Bacillota</taxon>
        <taxon>Clostridia</taxon>
        <taxon>Eubacteriales</taxon>
        <taxon>Eubacteriaceae</taxon>
        <taxon>Eubacterium</taxon>
    </lineage>
</organism>
<proteinExistence type="predicted"/>
<gene>
    <name evidence="1" type="ORF">CPZ25_007045</name>
</gene>
<accession>A0A4P9C8X1</accession>
<evidence type="ECO:0000313" key="2">
    <source>
        <dbReference type="Proteomes" id="UP000218387"/>
    </source>
</evidence>
<evidence type="ECO:0000313" key="1">
    <source>
        <dbReference type="EMBL" id="QCT71092.1"/>
    </source>
</evidence>
<dbReference type="AlphaFoldDB" id="A0A4P9C8X1"/>
<dbReference type="RefSeq" id="WP_096920698.1">
    <property type="nucleotide sequence ID" value="NZ_CP029487.1"/>
</dbReference>
<sequence length="81" mass="9488">MRDYARKPEMVKAEKITKENYLELAKENKCQVSIDKENYFLVYKPESGPTVITDFGRYLIDRSGELTQMHADMFESLYAKA</sequence>
<dbReference type="EMBL" id="CP029487">
    <property type="protein sequence ID" value="QCT71092.1"/>
    <property type="molecule type" value="Genomic_DNA"/>
</dbReference>
<dbReference type="Proteomes" id="UP000218387">
    <property type="component" value="Chromosome"/>
</dbReference>